<evidence type="ECO:0000256" key="5">
    <source>
        <dbReference type="PIRSR" id="PIRSR613078-2"/>
    </source>
</evidence>
<reference evidence="6 7" key="1">
    <citation type="journal article" date="2016" name="Nat. Commun.">
        <title>Thousands of microbial genomes shed light on interconnected biogeochemical processes in an aquifer system.</title>
        <authorList>
            <person name="Anantharaman K."/>
            <person name="Brown C.T."/>
            <person name="Hug L.A."/>
            <person name="Sharon I."/>
            <person name="Castelle C.J."/>
            <person name="Probst A.J."/>
            <person name="Thomas B.C."/>
            <person name="Singh A."/>
            <person name="Wilkins M.J."/>
            <person name="Karaoz U."/>
            <person name="Brodie E.L."/>
            <person name="Williams K.H."/>
            <person name="Hubbard S.S."/>
            <person name="Banfield J.F."/>
        </authorList>
    </citation>
    <scope>NUCLEOTIDE SEQUENCE [LARGE SCALE GENOMIC DNA]</scope>
</reference>
<comment type="similarity">
    <text evidence="1">Belongs to the phosphoglycerate mutase family. BPG-dependent PGAM subfamily.</text>
</comment>
<dbReference type="SMART" id="SM00855">
    <property type="entry name" value="PGAM"/>
    <property type="match status" value="1"/>
</dbReference>
<dbReference type="InterPro" id="IPR001345">
    <property type="entry name" value="PG/BPGM_mutase_AS"/>
</dbReference>
<protein>
    <recommendedName>
        <fullName evidence="2">phosphoglycerate mutase (2,3-diphosphoglycerate-dependent)</fullName>
        <ecNumber evidence="2">5.4.2.11</ecNumber>
    </recommendedName>
</protein>
<dbReference type="EC" id="5.4.2.11" evidence="2"/>
<dbReference type="AlphaFoldDB" id="A0A1G2EFW9"/>
<evidence type="ECO:0000313" key="7">
    <source>
        <dbReference type="Proteomes" id="UP000176406"/>
    </source>
</evidence>
<sequence length="199" mass="23352">MLKLKNKYFLLRHGESPINLKGLVSCWPEKIYSPLTRKGVKQIKEAAKKLRKEKINLIFSSDILRTKQTAKIVAKELGLKIRFNKRLRDVKLGIFNGKHINEAGKFWVKKGEKLSSLEYYKRRFTIAPPGGENYVDIEKRTAAFLRDVEKKYRGKNILVVGHKRPLSLLEKMVYGWSRERFIREIVQDREPKNGEIRNL</sequence>
<name>A0A1G2EFW9_9BACT</name>
<proteinExistence type="inferred from homology"/>
<dbReference type="GO" id="GO:0006096">
    <property type="term" value="P:glycolytic process"/>
    <property type="evidence" value="ECO:0007669"/>
    <property type="project" value="UniProtKB-KW"/>
</dbReference>
<evidence type="ECO:0000256" key="2">
    <source>
        <dbReference type="ARBA" id="ARBA00012028"/>
    </source>
</evidence>
<accession>A0A1G2EFW9</accession>
<dbReference type="Proteomes" id="UP000176406">
    <property type="component" value="Unassembled WGS sequence"/>
</dbReference>
<dbReference type="GO" id="GO:0004619">
    <property type="term" value="F:phosphoglycerate mutase activity"/>
    <property type="evidence" value="ECO:0007669"/>
    <property type="project" value="UniProtKB-EC"/>
</dbReference>
<gene>
    <name evidence="6" type="ORF">A3A08_00530</name>
</gene>
<keyword evidence="4" id="KW-0413">Isomerase</keyword>
<dbReference type="EMBL" id="MHMG01000002">
    <property type="protein sequence ID" value="OGZ24098.1"/>
    <property type="molecule type" value="Genomic_DNA"/>
</dbReference>
<evidence type="ECO:0000256" key="1">
    <source>
        <dbReference type="ARBA" id="ARBA00006717"/>
    </source>
</evidence>
<dbReference type="PANTHER" id="PTHR11931">
    <property type="entry name" value="PHOSPHOGLYCERATE MUTASE"/>
    <property type="match status" value="1"/>
</dbReference>
<dbReference type="CDD" id="cd07067">
    <property type="entry name" value="HP_PGM_like"/>
    <property type="match status" value="1"/>
</dbReference>
<keyword evidence="3" id="KW-0324">Glycolysis</keyword>
<evidence type="ECO:0000313" key="6">
    <source>
        <dbReference type="EMBL" id="OGZ24098.1"/>
    </source>
</evidence>
<organism evidence="6 7">
    <name type="scientific">Candidatus Nealsonbacteria bacterium RIFCSPLOWO2_01_FULL_41_9</name>
    <dbReference type="NCBI Taxonomy" id="1801671"/>
    <lineage>
        <taxon>Bacteria</taxon>
        <taxon>Candidatus Nealsoniibacteriota</taxon>
    </lineage>
</organism>
<dbReference type="PROSITE" id="PS00175">
    <property type="entry name" value="PG_MUTASE"/>
    <property type="match status" value="1"/>
</dbReference>
<evidence type="ECO:0000256" key="3">
    <source>
        <dbReference type="ARBA" id="ARBA00023152"/>
    </source>
</evidence>
<feature type="binding site" evidence="5">
    <location>
        <position position="65"/>
    </location>
    <ligand>
        <name>substrate</name>
    </ligand>
</feature>
<dbReference type="SUPFAM" id="SSF53254">
    <property type="entry name" value="Phosphoglycerate mutase-like"/>
    <property type="match status" value="1"/>
</dbReference>
<dbReference type="InterPro" id="IPR029033">
    <property type="entry name" value="His_PPase_superfam"/>
</dbReference>
<evidence type="ECO:0000256" key="4">
    <source>
        <dbReference type="ARBA" id="ARBA00023235"/>
    </source>
</evidence>
<dbReference type="InterPro" id="IPR005952">
    <property type="entry name" value="Phosphogly_mut1"/>
</dbReference>
<feature type="binding site" evidence="5">
    <location>
        <begin position="12"/>
        <end position="19"/>
    </location>
    <ligand>
        <name>substrate</name>
    </ligand>
</feature>
<comment type="caution">
    <text evidence="6">The sequence shown here is derived from an EMBL/GenBank/DDBJ whole genome shotgun (WGS) entry which is preliminary data.</text>
</comment>
<dbReference type="InterPro" id="IPR013078">
    <property type="entry name" value="His_Pase_superF_clade-1"/>
</dbReference>
<dbReference type="Pfam" id="PF00300">
    <property type="entry name" value="His_Phos_1"/>
    <property type="match status" value="1"/>
</dbReference>
<dbReference type="Gene3D" id="3.40.50.1240">
    <property type="entry name" value="Phosphoglycerate mutase-like"/>
    <property type="match status" value="1"/>
</dbReference>